<feature type="non-terminal residue" evidence="1">
    <location>
        <position position="100"/>
    </location>
</feature>
<evidence type="ECO:0000313" key="1">
    <source>
        <dbReference type="EMBL" id="GAI66932.1"/>
    </source>
</evidence>
<name>X1QEK5_9ZZZZ</name>
<dbReference type="AlphaFoldDB" id="X1QEK5"/>
<feature type="non-terminal residue" evidence="1">
    <location>
        <position position="1"/>
    </location>
</feature>
<reference evidence="1" key="1">
    <citation type="journal article" date="2014" name="Front. Microbiol.">
        <title>High frequency of phylogenetically diverse reductive dehalogenase-homologous genes in deep subseafloor sedimentary metagenomes.</title>
        <authorList>
            <person name="Kawai M."/>
            <person name="Futagami T."/>
            <person name="Toyoda A."/>
            <person name="Takaki Y."/>
            <person name="Nishi S."/>
            <person name="Hori S."/>
            <person name="Arai W."/>
            <person name="Tsubouchi T."/>
            <person name="Morono Y."/>
            <person name="Uchiyama I."/>
            <person name="Ito T."/>
            <person name="Fujiyama A."/>
            <person name="Inagaki F."/>
            <person name="Takami H."/>
        </authorList>
    </citation>
    <scope>NUCLEOTIDE SEQUENCE</scope>
    <source>
        <strain evidence="1">Expedition CK06-06</strain>
    </source>
</reference>
<sequence>CEWYEEWELTKIDDCDGGRSQDGVWIMATTGAHSMQASAEECVNYSLGEAMRKFRRTPRWAELQVIVLEASLAVPAGLAASAVEAFQPQDRNLIDHFLMV</sequence>
<gene>
    <name evidence="1" type="ORF">S06H3_65265</name>
</gene>
<organism evidence="1">
    <name type="scientific">marine sediment metagenome</name>
    <dbReference type="NCBI Taxonomy" id="412755"/>
    <lineage>
        <taxon>unclassified sequences</taxon>
        <taxon>metagenomes</taxon>
        <taxon>ecological metagenomes</taxon>
    </lineage>
</organism>
<comment type="caution">
    <text evidence="1">The sequence shown here is derived from an EMBL/GenBank/DDBJ whole genome shotgun (WGS) entry which is preliminary data.</text>
</comment>
<proteinExistence type="predicted"/>
<dbReference type="EMBL" id="BARV01043878">
    <property type="protein sequence ID" value="GAI66932.1"/>
    <property type="molecule type" value="Genomic_DNA"/>
</dbReference>
<accession>X1QEK5</accession>
<protein>
    <submittedName>
        <fullName evidence="1">Uncharacterized protein</fullName>
    </submittedName>
</protein>